<dbReference type="EMBL" id="FQZQ01000032">
    <property type="protein sequence ID" value="SHK48127.1"/>
    <property type="molecule type" value="Genomic_DNA"/>
</dbReference>
<feature type="domain" description="Fumarylacetoacetase-like C-terminal" evidence="3">
    <location>
        <begin position="75"/>
        <end position="279"/>
    </location>
</feature>
<dbReference type="InterPro" id="IPR051121">
    <property type="entry name" value="FAH"/>
</dbReference>
<dbReference type="InterPro" id="IPR036663">
    <property type="entry name" value="Fumarylacetoacetase_C_sf"/>
</dbReference>
<protein>
    <submittedName>
        <fullName evidence="4">2-keto-4-pentenoate hydratase/2-oxohepta-3-ene-1,7-dioic acid hydratase (Catechol pathway)</fullName>
    </submittedName>
</protein>
<evidence type="ECO:0000256" key="1">
    <source>
        <dbReference type="ARBA" id="ARBA00010211"/>
    </source>
</evidence>
<dbReference type="PANTHER" id="PTHR42796:SF4">
    <property type="entry name" value="FUMARYLACETOACETATE HYDROLASE DOMAIN-CONTAINING PROTEIN 2A"/>
    <property type="match status" value="1"/>
</dbReference>
<gene>
    <name evidence="4" type="ORF">SAMN05444000_13212</name>
</gene>
<evidence type="ECO:0000256" key="2">
    <source>
        <dbReference type="ARBA" id="ARBA00022723"/>
    </source>
</evidence>
<dbReference type="GO" id="GO:0016853">
    <property type="term" value="F:isomerase activity"/>
    <property type="evidence" value="ECO:0007669"/>
    <property type="project" value="UniProtKB-ARBA"/>
</dbReference>
<keyword evidence="5" id="KW-1185">Reference proteome</keyword>
<evidence type="ECO:0000313" key="4">
    <source>
        <dbReference type="EMBL" id="SHK48127.1"/>
    </source>
</evidence>
<sequence length="283" mass="30457">MQICSYTLENGTASYGVSTDAGIHDAGDVFRAKYATLRDVLAAGALNELNAAAQANPALDAATVTMLPPITQPDKIICIGLNYMSHIKETGRDKPKYPSIFIRFPDSVLGHEADLIRPKVSEKFDFEGELAVVIGKPARHVAAADALDYVAGYSCFNDGSIRDFQRHTSQFWAGKSFQDSGSMGPCIVTPDEVGKLEDLNMETRLNGAQVQSTSIGDLAFNVGEIIEYLSTVITLLPGDVIATGTPSGVGLFREPQLWMKPGDTIEVEITGLGTLRNTIKDEV</sequence>
<dbReference type="Pfam" id="PF01557">
    <property type="entry name" value="FAA_hydrolase"/>
    <property type="match status" value="1"/>
</dbReference>
<dbReference type="InterPro" id="IPR011234">
    <property type="entry name" value="Fumarylacetoacetase-like_C"/>
</dbReference>
<proteinExistence type="inferred from homology"/>
<dbReference type="SUPFAM" id="SSF56529">
    <property type="entry name" value="FAH"/>
    <property type="match status" value="1"/>
</dbReference>
<reference evidence="5" key="1">
    <citation type="submission" date="2016-11" db="EMBL/GenBank/DDBJ databases">
        <authorList>
            <person name="Varghese N."/>
            <person name="Submissions S."/>
        </authorList>
    </citation>
    <scope>NUCLEOTIDE SEQUENCE [LARGE SCALE GENOMIC DNA]</scope>
    <source>
        <strain evidence="5">DSM 100564</strain>
    </source>
</reference>
<dbReference type="FunFam" id="3.90.850.10:FF:000002">
    <property type="entry name" value="2-hydroxyhepta-2,4-diene-1,7-dioate isomerase"/>
    <property type="match status" value="1"/>
</dbReference>
<accession>A0A1M6SU01</accession>
<evidence type="ECO:0000313" key="5">
    <source>
        <dbReference type="Proteomes" id="UP000183982"/>
    </source>
</evidence>
<dbReference type="GO" id="GO:0046872">
    <property type="term" value="F:metal ion binding"/>
    <property type="evidence" value="ECO:0007669"/>
    <property type="project" value="UniProtKB-KW"/>
</dbReference>
<evidence type="ECO:0000259" key="3">
    <source>
        <dbReference type="Pfam" id="PF01557"/>
    </source>
</evidence>
<name>A0A1M6SU01_9RHOB</name>
<dbReference type="GO" id="GO:0019752">
    <property type="term" value="P:carboxylic acid metabolic process"/>
    <property type="evidence" value="ECO:0007669"/>
    <property type="project" value="UniProtKB-ARBA"/>
</dbReference>
<dbReference type="Gene3D" id="3.90.850.10">
    <property type="entry name" value="Fumarylacetoacetase-like, C-terminal domain"/>
    <property type="match status" value="1"/>
</dbReference>
<organism evidence="4 5">
    <name type="scientific">Shimia gijangensis</name>
    <dbReference type="NCBI Taxonomy" id="1470563"/>
    <lineage>
        <taxon>Bacteria</taxon>
        <taxon>Pseudomonadati</taxon>
        <taxon>Pseudomonadota</taxon>
        <taxon>Alphaproteobacteria</taxon>
        <taxon>Rhodobacterales</taxon>
        <taxon>Roseobacteraceae</taxon>
    </lineage>
</organism>
<dbReference type="STRING" id="1470563.SAMN05444000_13212"/>
<keyword evidence="2" id="KW-0479">Metal-binding</keyword>
<comment type="similarity">
    <text evidence="1">Belongs to the FAH family.</text>
</comment>
<dbReference type="PANTHER" id="PTHR42796">
    <property type="entry name" value="FUMARYLACETOACETATE HYDROLASE DOMAIN-CONTAINING PROTEIN 2A-RELATED"/>
    <property type="match status" value="1"/>
</dbReference>
<dbReference type="Proteomes" id="UP000183982">
    <property type="component" value="Unassembled WGS sequence"/>
</dbReference>
<dbReference type="RefSeq" id="WP_073256594.1">
    <property type="nucleotide sequence ID" value="NZ_FQZQ01000032.1"/>
</dbReference>
<dbReference type="AlphaFoldDB" id="A0A1M6SU01"/>
<dbReference type="OrthoDB" id="5197601at2"/>